<evidence type="ECO:0000256" key="1">
    <source>
        <dbReference type="SAM" id="SignalP"/>
    </source>
</evidence>
<dbReference type="RefSeq" id="XP_030385528.1">
    <property type="nucleotide sequence ID" value="XM_030529668.1"/>
</dbReference>
<protein>
    <submittedName>
        <fullName evidence="3">Uncharacterized protein LOC115632491</fullName>
    </submittedName>
</protein>
<feature type="signal peptide" evidence="1">
    <location>
        <begin position="1"/>
        <end position="18"/>
    </location>
</feature>
<dbReference type="Proteomes" id="UP000504634">
    <property type="component" value="Unplaced"/>
</dbReference>
<keyword evidence="2" id="KW-1185">Reference proteome</keyword>
<gene>
    <name evidence="3" type="primary">LOC115632491</name>
</gene>
<evidence type="ECO:0000313" key="3">
    <source>
        <dbReference type="RefSeq" id="XP_030385528.1"/>
    </source>
</evidence>
<dbReference type="AlphaFoldDB" id="A0A6J2UDN3"/>
<reference evidence="3" key="1">
    <citation type="submission" date="2025-08" db="UniProtKB">
        <authorList>
            <consortium name="RefSeq"/>
        </authorList>
    </citation>
    <scope>IDENTIFICATION</scope>
    <source>
        <strain evidence="3">11010-0011.00</strain>
        <tissue evidence="3">Whole body</tissue>
    </source>
</reference>
<sequence length="111" mass="12707">MDILRALILLFWLCFVSGEQSIDQDIPEGVDLTGCIPHFILEFNLARSELKAVGKCAGAPYKYQLGRRSVLDIPQYLEKIRELRPDCIRDNVKERLPILVAKIKTLPKHCE</sequence>
<name>A0A6J2UDN3_DROLE</name>
<accession>A0A6J2UDN3</accession>
<evidence type="ECO:0000313" key="2">
    <source>
        <dbReference type="Proteomes" id="UP000504634"/>
    </source>
</evidence>
<organism evidence="2 3">
    <name type="scientific">Drosophila lebanonensis</name>
    <name type="common">Fruit fly</name>
    <name type="synonym">Scaptodrosophila lebanonensis</name>
    <dbReference type="NCBI Taxonomy" id="7225"/>
    <lineage>
        <taxon>Eukaryota</taxon>
        <taxon>Metazoa</taxon>
        <taxon>Ecdysozoa</taxon>
        <taxon>Arthropoda</taxon>
        <taxon>Hexapoda</taxon>
        <taxon>Insecta</taxon>
        <taxon>Pterygota</taxon>
        <taxon>Neoptera</taxon>
        <taxon>Endopterygota</taxon>
        <taxon>Diptera</taxon>
        <taxon>Brachycera</taxon>
        <taxon>Muscomorpha</taxon>
        <taxon>Ephydroidea</taxon>
        <taxon>Drosophilidae</taxon>
        <taxon>Scaptodrosophila</taxon>
    </lineage>
</organism>
<proteinExistence type="predicted"/>
<dbReference type="GeneID" id="115632491"/>
<feature type="chain" id="PRO_5027089204" evidence="1">
    <location>
        <begin position="19"/>
        <end position="111"/>
    </location>
</feature>
<keyword evidence="1" id="KW-0732">Signal</keyword>